<dbReference type="EMBL" id="UOFG01000025">
    <property type="protein sequence ID" value="VAW58197.1"/>
    <property type="molecule type" value="Genomic_DNA"/>
</dbReference>
<feature type="domain" description="Lipopolysaccharide assembly protein A" evidence="6">
    <location>
        <begin position="24"/>
        <end position="82"/>
    </location>
</feature>
<dbReference type="PANTHER" id="PTHR41335:SF1">
    <property type="entry name" value="MEMBRANE PROTEIN"/>
    <property type="match status" value="1"/>
</dbReference>
<accession>A0A3B0X5L5</accession>
<dbReference type="AlphaFoldDB" id="A0A3B0X5L5"/>
<name>A0A3B0X5L5_9ZZZZ</name>
<keyword evidence="2 5" id="KW-0812">Transmembrane</keyword>
<evidence type="ECO:0000259" key="6">
    <source>
        <dbReference type="Pfam" id="PF06305"/>
    </source>
</evidence>
<evidence type="ECO:0000256" key="1">
    <source>
        <dbReference type="ARBA" id="ARBA00022475"/>
    </source>
</evidence>
<dbReference type="Pfam" id="PF06305">
    <property type="entry name" value="LapA_dom"/>
    <property type="match status" value="1"/>
</dbReference>
<proteinExistence type="predicted"/>
<evidence type="ECO:0000256" key="4">
    <source>
        <dbReference type="ARBA" id="ARBA00023136"/>
    </source>
</evidence>
<evidence type="ECO:0000256" key="2">
    <source>
        <dbReference type="ARBA" id="ARBA00022692"/>
    </source>
</evidence>
<reference evidence="7" key="1">
    <citation type="submission" date="2018-06" db="EMBL/GenBank/DDBJ databases">
        <authorList>
            <person name="Zhirakovskaya E."/>
        </authorList>
    </citation>
    <scope>NUCLEOTIDE SEQUENCE</scope>
</reference>
<evidence type="ECO:0000256" key="3">
    <source>
        <dbReference type="ARBA" id="ARBA00022989"/>
    </source>
</evidence>
<keyword evidence="1" id="KW-1003">Cell membrane</keyword>
<evidence type="ECO:0000256" key="5">
    <source>
        <dbReference type="SAM" id="Phobius"/>
    </source>
</evidence>
<sequence>MKRFISLLISIPFIILIAAFAFRNAEPVSVDLFVFSVKWPLALFLLVALFLGVIIGYLFDAGALFILRKQCRQLKKKQETLQGLSGVLRKPDK</sequence>
<evidence type="ECO:0000313" key="7">
    <source>
        <dbReference type="EMBL" id="VAW58197.1"/>
    </source>
</evidence>
<gene>
    <name evidence="7" type="ORF">MNBD_GAMMA11-1051</name>
</gene>
<organism evidence="7">
    <name type="scientific">hydrothermal vent metagenome</name>
    <dbReference type="NCBI Taxonomy" id="652676"/>
    <lineage>
        <taxon>unclassified sequences</taxon>
        <taxon>metagenomes</taxon>
        <taxon>ecological metagenomes</taxon>
    </lineage>
</organism>
<feature type="transmembrane region" description="Helical" evidence="5">
    <location>
        <begin position="41"/>
        <end position="67"/>
    </location>
</feature>
<keyword evidence="3 5" id="KW-1133">Transmembrane helix</keyword>
<dbReference type="PANTHER" id="PTHR41335">
    <property type="entry name" value="MEMBRANE PROTEIN-RELATED"/>
    <property type="match status" value="1"/>
</dbReference>
<keyword evidence="4 5" id="KW-0472">Membrane</keyword>
<dbReference type="InterPro" id="IPR010445">
    <property type="entry name" value="LapA_dom"/>
</dbReference>
<protein>
    <recommendedName>
        <fullName evidence="6">Lipopolysaccharide assembly protein A domain-containing protein</fullName>
    </recommendedName>
</protein>
<dbReference type="GO" id="GO:0005886">
    <property type="term" value="C:plasma membrane"/>
    <property type="evidence" value="ECO:0007669"/>
    <property type="project" value="InterPro"/>
</dbReference>